<dbReference type="Proteomes" id="UP001164726">
    <property type="component" value="Chromosome"/>
</dbReference>
<evidence type="ECO:0000313" key="2">
    <source>
        <dbReference type="EMBL" id="WAA13356.1"/>
    </source>
</evidence>
<dbReference type="Pfam" id="PF13701">
    <property type="entry name" value="DDE_Tnp_1_4"/>
    <property type="match status" value="1"/>
</dbReference>
<dbReference type="InterPro" id="IPR047960">
    <property type="entry name" value="Transpos_IS1380"/>
</dbReference>
<reference evidence="2" key="1">
    <citation type="submission" date="2022-09" db="EMBL/GenBank/DDBJ databases">
        <title>Complete Genomes of Fervidibacillus albus and Fervidibacillus halotolerans isolated from tidal flat sediments.</title>
        <authorList>
            <person name="Kwon K.K."/>
            <person name="Yang S.-H."/>
            <person name="Park M.J."/>
            <person name="Oh H.-M."/>
        </authorList>
    </citation>
    <scope>NUCLEOTIDE SEQUENCE</scope>
    <source>
        <strain evidence="2">MEBiC13594</strain>
    </source>
</reference>
<accession>A0A9E8M1B4</accession>
<dbReference type="KEGG" id="fhl:OE105_04360"/>
<keyword evidence="3" id="KW-1185">Reference proteome</keyword>
<name>A0A9E8M1B4_9BACI</name>
<evidence type="ECO:0000313" key="3">
    <source>
        <dbReference type="Proteomes" id="UP001164726"/>
    </source>
</evidence>
<evidence type="ECO:0000259" key="1">
    <source>
        <dbReference type="Pfam" id="PF13701"/>
    </source>
</evidence>
<organism evidence="2 3">
    <name type="scientific">Fervidibacillus halotolerans</name>
    <dbReference type="NCBI Taxonomy" id="2980027"/>
    <lineage>
        <taxon>Bacteria</taxon>
        <taxon>Bacillati</taxon>
        <taxon>Bacillota</taxon>
        <taxon>Bacilli</taxon>
        <taxon>Bacillales</taxon>
        <taxon>Bacillaceae</taxon>
        <taxon>Fervidibacillus</taxon>
    </lineage>
</organism>
<dbReference type="SUPFAM" id="SSF53098">
    <property type="entry name" value="Ribonuclease H-like"/>
    <property type="match status" value="1"/>
</dbReference>
<dbReference type="InterPro" id="IPR025668">
    <property type="entry name" value="Tnp_DDE_dom"/>
</dbReference>
<dbReference type="EMBL" id="CP106877">
    <property type="protein sequence ID" value="WAA13356.1"/>
    <property type="molecule type" value="Genomic_DNA"/>
</dbReference>
<gene>
    <name evidence="2" type="ORF">OE105_04360</name>
</gene>
<dbReference type="InterPro" id="IPR012337">
    <property type="entry name" value="RNaseH-like_sf"/>
</dbReference>
<sequence>MTMVKFILEDSDETLSTHSGLGLIGLLLSKTKLSKRFSNLKVPNIKSFPSISTGDVMTSYIGILSQSKNDFEDIEPFRDDPFFCRALGVQSVPSSATLRQRLDQTAKVGGWKSIILEESVLLLQQFDSPVTPIILKDKKTKYVPLDIDVSPFDNSNTKKEGVSRTYKGCDGYAPNFAYLGQEGYVVNVELREGKTHVQNNTDTFLQEAIHYSKRLTNNPLLVRMDGGNDSIDNLKVCEKENVHLIIKRNPRREKLETWLAIAEQRGKQVSARDGKRIFYGSISVTPKGMKKSLRQVYKVVEQTIDKNGQILLVPDIEFESYWTTLDLEPEEVIDLYHAHGTCEQFHSELKTDLDLERLPSGKFSTNDLILHLGCFTYNLLRLIGQESLKSHDAPVKKKVFRRRVKTVIQNLITLASKMVCHARRWYLKFGNNSPWFPTFKRIYISFSNR</sequence>
<dbReference type="AlphaFoldDB" id="A0A9E8M1B4"/>
<protein>
    <submittedName>
        <fullName evidence="2">IS1380 family transposase</fullName>
    </submittedName>
</protein>
<dbReference type="NCBIfam" id="NF033539">
    <property type="entry name" value="transpos_IS1380"/>
    <property type="match status" value="1"/>
</dbReference>
<feature type="domain" description="Transposase DDE" evidence="1">
    <location>
        <begin position="13"/>
        <end position="443"/>
    </location>
</feature>
<proteinExistence type="predicted"/>
<dbReference type="RefSeq" id="WP_275421517.1">
    <property type="nucleotide sequence ID" value="NZ_CP106877.1"/>
</dbReference>